<evidence type="ECO:0000313" key="1">
    <source>
        <dbReference type="EMBL" id="KAH9365236.1"/>
    </source>
</evidence>
<dbReference type="AlphaFoldDB" id="A0A9J6FT12"/>
<comment type="caution">
    <text evidence="1">The sequence shown here is derived from an EMBL/GenBank/DDBJ whole genome shotgun (WGS) entry which is preliminary data.</text>
</comment>
<accession>A0A9J6FT12</accession>
<dbReference type="Proteomes" id="UP000821853">
    <property type="component" value="Unassembled WGS sequence"/>
</dbReference>
<dbReference type="VEuPathDB" id="VectorBase:HLOH_056737"/>
<evidence type="ECO:0000313" key="2">
    <source>
        <dbReference type="Proteomes" id="UP000821853"/>
    </source>
</evidence>
<organism evidence="1 2">
    <name type="scientific">Haemaphysalis longicornis</name>
    <name type="common">Bush tick</name>
    <dbReference type="NCBI Taxonomy" id="44386"/>
    <lineage>
        <taxon>Eukaryota</taxon>
        <taxon>Metazoa</taxon>
        <taxon>Ecdysozoa</taxon>
        <taxon>Arthropoda</taxon>
        <taxon>Chelicerata</taxon>
        <taxon>Arachnida</taxon>
        <taxon>Acari</taxon>
        <taxon>Parasitiformes</taxon>
        <taxon>Ixodida</taxon>
        <taxon>Ixodoidea</taxon>
        <taxon>Ixodidae</taxon>
        <taxon>Haemaphysalinae</taxon>
        <taxon>Haemaphysalis</taxon>
    </lineage>
</organism>
<reference evidence="1 2" key="1">
    <citation type="journal article" date="2020" name="Cell">
        <title>Large-Scale Comparative Analyses of Tick Genomes Elucidate Their Genetic Diversity and Vector Capacities.</title>
        <authorList>
            <consortium name="Tick Genome and Microbiome Consortium (TIGMIC)"/>
            <person name="Jia N."/>
            <person name="Wang J."/>
            <person name="Shi W."/>
            <person name="Du L."/>
            <person name="Sun Y."/>
            <person name="Zhan W."/>
            <person name="Jiang J.F."/>
            <person name="Wang Q."/>
            <person name="Zhang B."/>
            <person name="Ji P."/>
            <person name="Bell-Sakyi L."/>
            <person name="Cui X.M."/>
            <person name="Yuan T.T."/>
            <person name="Jiang B.G."/>
            <person name="Yang W.F."/>
            <person name="Lam T.T."/>
            <person name="Chang Q.C."/>
            <person name="Ding S.J."/>
            <person name="Wang X.J."/>
            <person name="Zhu J.G."/>
            <person name="Ruan X.D."/>
            <person name="Zhao L."/>
            <person name="Wei J.T."/>
            <person name="Ye R.Z."/>
            <person name="Que T.C."/>
            <person name="Du C.H."/>
            <person name="Zhou Y.H."/>
            <person name="Cheng J.X."/>
            <person name="Dai P.F."/>
            <person name="Guo W.B."/>
            <person name="Han X.H."/>
            <person name="Huang E.J."/>
            <person name="Li L.F."/>
            <person name="Wei W."/>
            <person name="Gao Y.C."/>
            <person name="Liu J.Z."/>
            <person name="Shao H.Z."/>
            <person name="Wang X."/>
            <person name="Wang C.C."/>
            <person name="Yang T.C."/>
            <person name="Huo Q.B."/>
            <person name="Li W."/>
            <person name="Chen H.Y."/>
            <person name="Chen S.E."/>
            <person name="Zhou L.G."/>
            <person name="Ni X.B."/>
            <person name="Tian J.H."/>
            <person name="Sheng Y."/>
            <person name="Liu T."/>
            <person name="Pan Y.S."/>
            <person name="Xia L.Y."/>
            <person name="Li J."/>
            <person name="Zhao F."/>
            <person name="Cao W.C."/>
        </authorList>
    </citation>
    <scope>NUCLEOTIDE SEQUENCE [LARGE SCALE GENOMIC DNA]</scope>
    <source>
        <strain evidence="1">HaeL-2018</strain>
    </source>
</reference>
<dbReference type="EMBL" id="JABSTR010000003">
    <property type="protein sequence ID" value="KAH9365236.1"/>
    <property type="molecule type" value="Genomic_DNA"/>
</dbReference>
<keyword evidence="2" id="KW-1185">Reference proteome</keyword>
<gene>
    <name evidence="1" type="ORF">HPB48_018176</name>
</gene>
<name>A0A9J6FT12_HAELO</name>
<protein>
    <submittedName>
        <fullName evidence="1">Uncharacterized protein</fullName>
    </submittedName>
</protein>
<sequence length="139" mass="15332">MKPARRSASFAKLGERHGGASFDVDGASKTGYRLINLALFLSCLQNVAVCKKCNKGEITLEEAIDRRSGSASFINVTGSECDAFNVLETSRRTSSNIFEVNKTFVYALRNCGKGLASGRTVCVLCSFYRHRHQSLRRTK</sequence>
<dbReference type="OrthoDB" id="6429968at2759"/>
<proteinExistence type="predicted"/>